<dbReference type="PROSITE" id="PS51170">
    <property type="entry name" value="CW"/>
    <property type="match status" value="3"/>
</dbReference>
<feature type="repeat" description="Cell wall-binding" evidence="3">
    <location>
        <begin position="452"/>
        <end position="471"/>
    </location>
</feature>
<feature type="region of interest" description="Disordered" evidence="4">
    <location>
        <begin position="40"/>
        <end position="169"/>
    </location>
</feature>
<accession>A0A1L7LMH5</accession>
<dbReference type="NCBIfam" id="TIGR03715">
    <property type="entry name" value="KxYKxGKxW"/>
    <property type="match status" value="1"/>
</dbReference>
<dbReference type="InterPro" id="IPR022263">
    <property type="entry name" value="KxYKxGKxW"/>
</dbReference>
<evidence type="ECO:0000256" key="3">
    <source>
        <dbReference type="PROSITE-ProRule" id="PRU00591"/>
    </source>
</evidence>
<evidence type="ECO:0000313" key="5">
    <source>
        <dbReference type="EMBL" id="BAQ25292.1"/>
    </source>
</evidence>
<feature type="compositionally biased region" description="Polar residues" evidence="4">
    <location>
        <begin position="134"/>
        <end position="156"/>
    </location>
</feature>
<evidence type="ECO:0000256" key="4">
    <source>
        <dbReference type="SAM" id="MobiDB-lite"/>
    </source>
</evidence>
<dbReference type="AlphaFoldDB" id="A0A1L7LMH5"/>
<sequence length="579" mass="64445">MKEKTSFKLHKVKKHWVTIIGTVIAGLSLVSAGQVLAEEQAGSAESETSLALTTETGSEQTDTKAPAADSSIENSSADAVKSSETAEAAEASNGGRASQSDAPSDQVKAKDKRSEQPVAATAASDSNEAEKQEQNAPSENAAHQKTAKTEQATPNANKADKQLVPAEENNDAALTNSFFEKDGKWYYKKADGQLATGWQTIDGKQLYFNQDGSQVKGEMHVETGDQIIYHPVFISDSPSVLKVNKIYYFDPDSGELWKDCFVYSSYADPLRYDNMKREGWFYLGEDGKAAIGWRTIGGKKYYFDTNGVQVKGKLISTDGNYNLTSQKYGKKSFLDPDTGEAWTNRFVNAKYYFYNFAGYVSTTDWFYMGADGIGVTGWQKIDGMDYYFEPSSGIQVKGDIAERDGKVYYLDEDSGQIVKNRFGTTTAERISTVEARFPKTYYFGADGSRKDLTGWQIIDGKTYYFKDDHSIKAKSGYSQIGGSVPDDGFAEIDGDGYFFDTQGQFVTNRFVRKYDYSNIWYYYGSDGKRVSGWQTIDGKRYYFSQDEKTKGRQIKGQTITIDGKEYTFDKDSGEVINSN</sequence>
<protein>
    <submittedName>
        <fullName evidence="5">Glucan-binding protein A</fullName>
    </submittedName>
</protein>
<dbReference type="InterPro" id="IPR018337">
    <property type="entry name" value="Cell_wall/Cho-bd_repeat"/>
</dbReference>
<dbReference type="Pfam" id="PF19127">
    <property type="entry name" value="Choline_bind_3"/>
    <property type="match status" value="4"/>
</dbReference>
<evidence type="ECO:0000256" key="1">
    <source>
        <dbReference type="ARBA" id="ARBA00022729"/>
    </source>
</evidence>
<dbReference type="KEGG" id="strg:SRT_20310"/>
<evidence type="ECO:0000256" key="2">
    <source>
        <dbReference type="ARBA" id="ARBA00022737"/>
    </source>
</evidence>
<feature type="repeat" description="Cell wall-binding" evidence="3">
    <location>
        <begin position="195"/>
        <end position="214"/>
    </location>
</feature>
<dbReference type="SUPFAM" id="SSF69360">
    <property type="entry name" value="Cell wall binding repeat"/>
    <property type="match status" value="2"/>
</dbReference>
<dbReference type="NCBIfam" id="TIGR04035">
    <property type="entry name" value="glucan_65_rpt"/>
    <property type="match status" value="4"/>
</dbReference>
<feature type="repeat" description="Cell wall-binding" evidence="3">
    <location>
        <begin position="290"/>
        <end position="309"/>
    </location>
</feature>
<dbReference type="EMBL" id="AP014612">
    <property type="protein sequence ID" value="BAQ25292.1"/>
    <property type="molecule type" value="Genomic_DNA"/>
</dbReference>
<evidence type="ECO:0000313" key="6">
    <source>
        <dbReference type="Proteomes" id="UP000217758"/>
    </source>
</evidence>
<dbReference type="Proteomes" id="UP000217758">
    <property type="component" value="Chromosome"/>
</dbReference>
<gene>
    <name evidence="5" type="primary">gbpA</name>
    <name evidence="5" type="ORF">SRT_20310</name>
</gene>
<dbReference type="Pfam" id="PF01473">
    <property type="entry name" value="Choline_bind_1"/>
    <property type="match status" value="2"/>
</dbReference>
<feature type="compositionally biased region" description="Low complexity" evidence="4">
    <location>
        <begin position="43"/>
        <end position="59"/>
    </location>
</feature>
<keyword evidence="1" id="KW-0732">Signal</keyword>
<dbReference type="RefSeq" id="WP_161940075.1">
    <property type="nucleotide sequence ID" value="NZ_AP014612.1"/>
</dbReference>
<keyword evidence="6" id="KW-1185">Reference proteome</keyword>
<organism evidence="5 6">
    <name type="scientific">Streptococcus troglodytae</name>
    <dbReference type="NCBI Taxonomy" id="1111760"/>
    <lineage>
        <taxon>Bacteria</taxon>
        <taxon>Bacillati</taxon>
        <taxon>Bacillota</taxon>
        <taxon>Bacilli</taxon>
        <taxon>Lactobacillales</taxon>
        <taxon>Streptococcaceae</taxon>
        <taxon>Streptococcus</taxon>
    </lineage>
</organism>
<dbReference type="InterPro" id="IPR027636">
    <property type="entry name" value="Glucan-bd_rpt"/>
</dbReference>
<keyword evidence="2" id="KW-0677">Repeat</keyword>
<name>A0A1L7LMH5_9STRE</name>
<reference evidence="5 6" key="1">
    <citation type="journal article" date="2016" name="Microbiol. Immunol.">
        <title>Complete genome sequence of Streptococcus troglodytae TKU31 isolated from the oral cavity of a chimpanzee (Pan troglodytes).</title>
        <authorList>
            <person name="Okamoto M."/>
            <person name="Naito M."/>
            <person name="Miyanohara M."/>
            <person name="Imai S."/>
            <person name="Nomura Y."/>
            <person name="Saito W."/>
            <person name="Momoi Y."/>
            <person name="Takada K."/>
            <person name="Miyabe-Nishiwaki T."/>
            <person name="Tomonaga M."/>
            <person name="Hanada N."/>
        </authorList>
    </citation>
    <scope>NUCLEOTIDE SEQUENCE [LARGE SCALE GENOMIC DNA]</scope>
    <source>
        <strain evidence="6">TKU 31</strain>
    </source>
</reference>
<dbReference type="Gene3D" id="2.10.270.10">
    <property type="entry name" value="Cholin Binding"/>
    <property type="match status" value="4"/>
</dbReference>
<feature type="compositionally biased region" description="Low complexity" evidence="4">
    <location>
        <begin position="82"/>
        <end position="92"/>
    </location>
</feature>
<proteinExistence type="predicted"/>